<dbReference type="Proteomes" id="UP000006394">
    <property type="component" value="Chromosome"/>
</dbReference>
<accession>A6GWH0</accession>
<dbReference type="eggNOG" id="COG4206">
    <property type="taxonomic scope" value="Bacteria"/>
</dbReference>
<dbReference type="AlphaFoldDB" id="A6GWH0"/>
<dbReference type="Gene3D" id="2.60.40.1120">
    <property type="entry name" value="Carboxypeptidase-like, regulatory domain"/>
    <property type="match status" value="1"/>
</dbReference>
<dbReference type="OrthoDB" id="603275at2"/>
<organism evidence="2 3">
    <name type="scientific">Flavobacterium psychrophilum (strain ATCC 49511 / DSM 21280 / CIP 103535 / JIP02/86)</name>
    <dbReference type="NCBI Taxonomy" id="402612"/>
    <lineage>
        <taxon>Bacteria</taxon>
        <taxon>Pseudomonadati</taxon>
        <taxon>Bacteroidota</taxon>
        <taxon>Flavobacteriia</taxon>
        <taxon>Flavobacteriales</taxon>
        <taxon>Flavobacteriaceae</taxon>
        <taxon>Flavobacterium</taxon>
    </lineage>
</organism>
<sequence>MKFKLYKKQTTLLLVLFASFISYSQTKTITGVISDTLNNPLENANIIARPYQANEQLKFSIADNKGRYKLELENTQYEITASYLGYKEEILIIAPNSTITKHNFILKSTGKILKEIIIKQDFKPIIIKKDTLIFNVKSFANGHERKMKEILEKLPGVEVDKNGGVTVQGKKVTKMMVEGKSFFGGGSKLAVENIPADALDKIEVIDHFNQVGFMKQVSHSDDLAINVKLKEDKKKFVFGDIEAGVELAGNNGFYLGHAGIFFYSPKTNISYIGDSNNIGKSTFTFDDLMRFDGGKSSFLSGRKSFTNLYSFADDNTNVVLNKSQFSATNFSYDASQKLTFSGYGILSKAITASRIENRNTYLQNTLFVSENKSENNNNRAILGIANIKLDYSPNDKEKWYYNIQYQCSNNKTNTTINSVANINFNFFETQKNADNTSIKQYIEWHKSINSNHTTTFVINQTYEKNKPNSHWFTNQAFLSSLIPLQSDNNYTIEQIKKTKNNSIDALFKHYWIINNFNHLYSNIGNNYGTSSFQTSEKQWLTNGTINDFSAAGFGNNTNYKLNDTYIGFEYKFKLGKWTNKPGIYLHWYHLLSNQTNTDYSISKTLFQPQWNSDYEFNQSESINFAYKLSNTFPEVSQIANQFTLQTYNLVFKGNSLLENEQYHSANIGYSKINMYQGVMINLMANYTKKVQTTRNKVEIKGINQYNTPILTNNPETNWAINSSISKKIYRFSLKLNTHLNWLNYIQTVNKITTINDKNNQKIGFSLKTAYRKWPDFNIGYTKGFNQLSGLTKTAYRSDEINADFELTFLKFWTYKMEYQNLKNTNSMNQSNFYEVANTSIRYQKNNNPFEFEIFANNLLDNKVKNNYSFSDYMISEQITYVLPRIFILSVTYKL</sequence>
<dbReference type="SUPFAM" id="SSF49464">
    <property type="entry name" value="Carboxypeptidase regulatory domain-like"/>
    <property type="match status" value="1"/>
</dbReference>
<feature type="signal peptide" evidence="1">
    <location>
        <begin position="1"/>
        <end position="24"/>
    </location>
</feature>
<dbReference type="KEGG" id="fps:FP0330"/>
<reference evidence="2 3" key="1">
    <citation type="journal article" date="2007" name="Nat. Biotechnol.">
        <title>Complete genome sequence of the fish pathogen Flavobacterium psychrophilum.</title>
        <authorList>
            <person name="Duchaud E."/>
            <person name="Boussaha M."/>
            <person name="Loux V."/>
            <person name="Bernardet J.F."/>
            <person name="Michel C."/>
            <person name="Kerouault B."/>
            <person name="Mondot S."/>
            <person name="Nicolas P."/>
            <person name="Bossy R."/>
            <person name="Caron C."/>
            <person name="Bessieres P."/>
            <person name="Gibrat J.F."/>
            <person name="Claverol S."/>
            <person name="Dumetz F."/>
            <person name="Le Henaff M."/>
            <person name="Benmansour A."/>
        </authorList>
    </citation>
    <scope>NUCLEOTIDE SEQUENCE [LARGE SCALE GENOMIC DNA]</scope>
    <source>
        <strain evidence="3">ATCC 49511 / DSM 21280 / CIP 103535 / JIP02/86</strain>
    </source>
</reference>
<name>A6GWH0_FLAPJ</name>
<keyword evidence="1" id="KW-0732">Signal</keyword>
<keyword evidence="3" id="KW-1185">Reference proteome</keyword>
<dbReference type="SUPFAM" id="SSF56935">
    <property type="entry name" value="Porins"/>
    <property type="match status" value="1"/>
</dbReference>
<evidence type="ECO:0000313" key="2">
    <source>
        <dbReference type="EMBL" id="CAL42443.1"/>
    </source>
</evidence>
<dbReference type="InterPro" id="IPR008969">
    <property type="entry name" value="CarboxyPept-like_regulatory"/>
</dbReference>
<evidence type="ECO:0000256" key="1">
    <source>
        <dbReference type="SAM" id="SignalP"/>
    </source>
</evidence>
<gene>
    <name evidence="2" type="ordered locus">FP0330</name>
</gene>
<dbReference type="STRING" id="402612.FP0330"/>
<dbReference type="Pfam" id="PF13715">
    <property type="entry name" value="CarbopepD_reg_2"/>
    <property type="match status" value="1"/>
</dbReference>
<dbReference type="PATRIC" id="fig|402612.5.peg.341"/>
<dbReference type="RefSeq" id="WP_011962501.1">
    <property type="nucleotide sequence ID" value="NC_009613.3"/>
</dbReference>
<evidence type="ECO:0000313" key="3">
    <source>
        <dbReference type="Proteomes" id="UP000006394"/>
    </source>
</evidence>
<dbReference type="EMBL" id="AM398681">
    <property type="protein sequence ID" value="CAL42443.1"/>
    <property type="molecule type" value="Genomic_DNA"/>
</dbReference>
<dbReference type="EnsemblBacteria" id="CAL42443">
    <property type="protein sequence ID" value="CAL42443"/>
    <property type="gene ID" value="FP0330"/>
</dbReference>
<feature type="chain" id="PRO_5002694348" evidence="1">
    <location>
        <begin position="25"/>
        <end position="894"/>
    </location>
</feature>
<proteinExistence type="predicted"/>
<dbReference type="HOGENOM" id="CLU_012729_1_0_10"/>
<dbReference type="GeneID" id="66551464"/>
<protein>
    <submittedName>
        <fullName evidence="2">Uncharacterized protein</fullName>
    </submittedName>
</protein>